<protein>
    <submittedName>
        <fullName evidence="1">Uncharacterized protein</fullName>
    </submittedName>
</protein>
<reference evidence="2" key="1">
    <citation type="journal article" date="2019" name="Int. J. Syst. Evol. Microbiol.">
        <title>The Global Catalogue of Microorganisms (GCM) 10K type strain sequencing project: providing services to taxonomists for standard genome sequencing and annotation.</title>
        <authorList>
            <consortium name="The Broad Institute Genomics Platform"/>
            <consortium name="The Broad Institute Genome Sequencing Center for Infectious Disease"/>
            <person name="Wu L."/>
            <person name="Ma J."/>
        </authorList>
    </citation>
    <scope>NUCLEOTIDE SEQUENCE [LARGE SCALE GENOMIC DNA]</scope>
    <source>
        <strain evidence="2">S1</strain>
    </source>
</reference>
<accession>A0ABW4CBZ6</accession>
<sequence length="270" mass="32401">MELHEYVPQNILEIVKANRAHDRDQYGVLPIIIEHENQHYFYAYYKTSDRYLVVREDGEIPVFKEIESVIEMAPFFVAVSSSFYNYGDQWVKAKTIRKYQRIQRLLDTLEKGLQHRLTEEQRNLLNEFQQTAQTVIDWQQELEKVVEEGKKGIEKIRYKVGSAKDHKRLDQLQRQLLKCVDEQNQVQLDTYEKRKQLIKSLWKSIPLLNVRLWFAFYELRMHHQRMLNWSKMDQGEINSMEIVKRRIEGEVTPNSYKELKAIKASVINPR</sequence>
<evidence type="ECO:0000313" key="2">
    <source>
        <dbReference type="Proteomes" id="UP001597282"/>
    </source>
</evidence>
<proteinExistence type="predicted"/>
<comment type="caution">
    <text evidence="1">The sequence shown here is derived from an EMBL/GenBank/DDBJ whole genome shotgun (WGS) entry which is preliminary data.</text>
</comment>
<keyword evidence="2" id="KW-1185">Reference proteome</keyword>
<dbReference type="Proteomes" id="UP001597282">
    <property type="component" value="Unassembled WGS sequence"/>
</dbReference>
<name>A0ABW4CBZ6_9BACL</name>
<organism evidence="1 2">
    <name type="scientific">Kroppenstedtia sanguinis</name>
    <dbReference type="NCBI Taxonomy" id="1380684"/>
    <lineage>
        <taxon>Bacteria</taxon>
        <taxon>Bacillati</taxon>
        <taxon>Bacillota</taxon>
        <taxon>Bacilli</taxon>
        <taxon>Bacillales</taxon>
        <taxon>Thermoactinomycetaceae</taxon>
        <taxon>Kroppenstedtia</taxon>
    </lineage>
</organism>
<dbReference type="EMBL" id="JBHTNU010000020">
    <property type="protein sequence ID" value="MFD1428294.1"/>
    <property type="molecule type" value="Genomic_DNA"/>
</dbReference>
<evidence type="ECO:0000313" key="1">
    <source>
        <dbReference type="EMBL" id="MFD1428294.1"/>
    </source>
</evidence>
<dbReference type="RefSeq" id="WP_380150938.1">
    <property type="nucleotide sequence ID" value="NZ_JBHTNU010000020.1"/>
</dbReference>
<gene>
    <name evidence="1" type="ORF">ACFQ4Y_15420</name>
</gene>